<dbReference type="OMA" id="RIWEAEM"/>
<dbReference type="Pfam" id="PF03004">
    <property type="entry name" value="Transposase_24"/>
    <property type="match status" value="1"/>
</dbReference>
<reference evidence="2" key="1">
    <citation type="journal article" date="2012" name="Nature">
        <title>The tomato genome sequence provides insights into fleshy fruit evolution.</title>
        <authorList>
            <consortium name="Tomato Genome Consortium"/>
        </authorList>
    </citation>
    <scope>NUCLEOTIDE SEQUENCE [LARGE SCALE GENOMIC DNA]</scope>
    <source>
        <strain evidence="2">cv. Heinz 1706</strain>
    </source>
</reference>
<sequence>MTFPKLENIGIREQLNLLGEESAFKEILSYWNSDETKETSHTNKENREKVRYPHTIGKTSFAIISRVTGKDHRGRVRLYRRGVTKTLLKHKRGGSGPSSQTVDDEMMQEKIKELEERMQQRMQ</sequence>
<evidence type="ECO:0000256" key="1">
    <source>
        <dbReference type="SAM" id="MobiDB-lite"/>
    </source>
</evidence>
<dbReference type="Gramene" id="Solyc08g063135.1.1">
    <property type="protein sequence ID" value="Solyc08g063135.1.1"/>
    <property type="gene ID" value="Solyc08g063135.1"/>
</dbReference>
<evidence type="ECO:0000313" key="2">
    <source>
        <dbReference type="EnsemblPlants" id="Solyc08g063135.1.1"/>
    </source>
</evidence>
<dbReference type="AlphaFoldDB" id="A0A3Q7HMV5"/>
<dbReference type="Proteomes" id="UP000004994">
    <property type="component" value="Chromosome 8"/>
</dbReference>
<dbReference type="InterPro" id="IPR004252">
    <property type="entry name" value="Probable_transposase_24"/>
</dbReference>
<protein>
    <submittedName>
        <fullName evidence="2">Uncharacterized protein</fullName>
    </submittedName>
</protein>
<dbReference type="EnsemblPlants" id="Solyc08g063135.1.1">
    <property type="protein sequence ID" value="Solyc08g063135.1.1"/>
    <property type="gene ID" value="Solyc08g063135.1"/>
</dbReference>
<organism evidence="2">
    <name type="scientific">Solanum lycopersicum</name>
    <name type="common">Tomato</name>
    <name type="synonym">Lycopersicon esculentum</name>
    <dbReference type="NCBI Taxonomy" id="4081"/>
    <lineage>
        <taxon>Eukaryota</taxon>
        <taxon>Viridiplantae</taxon>
        <taxon>Streptophyta</taxon>
        <taxon>Embryophyta</taxon>
        <taxon>Tracheophyta</taxon>
        <taxon>Spermatophyta</taxon>
        <taxon>Magnoliopsida</taxon>
        <taxon>eudicotyledons</taxon>
        <taxon>Gunneridae</taxon>
        <taxon>Pentapetalae</taxon>
        <taxon>asterids</taxon>
        <taxon>lamiids</taxon>
        <taxon>Solanales</taxon>
        <taxon>Solanaceae</taxon>
        <taxon>Solanoideae</taxon>
        <taxon>Solaneae</taxon>
        <taxon>Solanum</taxon>
        <taxon>Solanum subgen. Lycopersicon</taxon>
    </lineage>
</organism>
<reference evidence="2" key="2">
    <citation type="submission" date="2019-01" db="UniProtKB">
        <authorList>
            <consortium name="EnsemblPlants"/>
        </authorList>
    </citation>
    <scope>IDENTIFICATION</scope>
    <source>
        <strain evidence="2">cv. Heinz 1706</strain>
    </source>
</reference>
<evidence type="ECO:0000313" key="3">
    <source>
        <dbReference type="Proteomes" id="UP000004994"/>
    </source>
</evidence>
<name>A0A3Q7HMV5_SOLLC</name>
<dbReference type="InParanoid" id="A0A3Q7HMV5"/>
<keyword evidence="3" id="KW-1185">Reference proteome</keyword>
<accession>A0A3Q7HMV5</accession>
<feature type="region of interest" description="Disordered" evidence="1">
    <location>
        <begin position="88"/>
        <end position="108"/>
    </location>
</feature>
<proteinExistence type="predicted"/>